<dbReference type="Proteomes" id="UP000317178">
    <property type="component" value="Chromosome"/>
</dbReference>
<dbReference type="InterPro" id="IPR027558">
    <property type="entry name" value="Pre_pil_HX9DG_C"/>
</dbReference>
<dbReference type="KEGG" id="plon:Pla110_00070"/>
<keyword evidence="4" id="KW-1185">Reference proteome</keyword>
<reference evidence="3 4" key="1">
    <citation type="submission" date="2019-02" db="EMBL/GenBank/DDBJ databases">
        <title>Deep-cultivation of Planctomycetes and their phenomic and genomic characterization uncovers novel biology.</title>
        <authorList>
            <person name="Wiegand S."/>
            <person name="Jogler M."/>
            <person name="Boedeker C."/>
            <person name="Pinto D."/>
            <person name="Vollmers J."/>
            <person name="Rivas-Marin E."/>
            <person name="Kohn T."/>
            <person name="Peeters S.H."/>
            <person name="Heuer A."/>
            <person name="Rast P."/>
            <person name="Oberbeckmann S."/>
            <person name="Bunk B."/>
            <person name="Jeske O."/>
            <person name="Meyerdierks A."/>
            <person name="Storesund J.E."/>
            <person name="Kallscheuer N."/>
            <person name="Luecker S."/>
            <person name="Lage O.M."/>
            <person name="Pohl T."/>
            <person name="Merkel B.J."/>
            <person name="Hornburger P."/>
            <person name="Mueller R.-W."/>
            <person name="Bruemmer F."/>
            <person name="Labrenz M."/>
            <person name="Spormann A.M."/>
            <person name="Op den Camp H."/>
            <person name="Overmann J."/>
            <person name="Amann R."/>
            <person name="Jetten M.S.M."/>
            <person name="Mascher T."/>
            <person name="Medema M.H."/>
            <person name="Devos D.P."/>
            <person name="Kaster A.-K."/>
            <person name="Ovreas L."/>
            <person name="Rohde M."/>
            <person name="Galperin M.Y."/>
            <person name="Jogler C."/>
        </authorList>
    </citation>
    <scope>NUCLEOTIDE SEQUENCE [LARGE SCALE GENOMIC DNA]</scope>
    <source>
        <strain evidence="3 4">Pla110</strain>
    </source>
</reference>
<dbReference type="InterPro" id="IPR012902">
    <property type="entry name" value="N_methyl_site"/>
</dbReference>
<evidence type="ECO:0000259" key="2">
    <source>
        <dbReference type="Pfam" id="PF07596"/>
    </source>
</evidence>
<dbReference type="Gene3D" id="3.30.700.10">
    <property type="entry name" value="Glycoprotein, Type 4 Pilin"/>
    <property type="match status" value="1"/>
</dbReference>
<dbReference type="PANTHER" id="PTHR30093">
    <property type="entry name" value="GENERAL SECRETION PATHWAY PROTEIN G"/>
    <property type="match status" value="1"/>
</dbReference>
<dbReference type="EMBL" id="CP036281">
    <property type="protein sequence ID" value="QDU78306.1"/>
    <property type="molecule type" value="Genomic_DNA"/>
</dbReference>
<accession>A0A518CGF3</accession>
<evidence type="ECO:0000313" key="4">
    <source>
        <dbReference type="Proteomes" id="UP000317178"/>
    </source>
</evidence>
<organism evidence="3 4">
    <name type="scientific">Polystyrenella longa</name>
    <dbReference type="NCBI Taxonomy" id="2528007"/>
    <lineage>
        <taxon>Bacteria</taxon>
        <taxon>Pseudomonadati</taxon>
        <taxon>Planctomycetota</taxon>
        <taxon>Planctomycetia</taxon>
        <taxon>Planctomycetales</taxon>
        <taxon>Planctomycetaceae</taxon>
        <taxon>Polystyrenella</taxon>
    </lineage>
</organism>
<sequence>MRKTNTRTGFTLIELLVVMAIISILLALLIPAVQQARESARRTQCRNRIRQLALATQLYQENHSFYPPGACVDVNVTTTDNNGSWGVHGRVLPYIEMGNVYEGIDLAVGWDRQEPIDGLRIATLICPSDVKAYEMRDPGDDKMKLWATTYGFNYGTWFVFDPASEKGSDGIFFPNAEIVPTDIKDGLSNTLMISEVKAWTPYLRNLSPAAPAPSAVPNGASDVEALFSSLTQFKNTGHTEWPDGRVHHTGFTTTLPPNSLVHYTDGSTEYDEVDYNSWQEGKNGAAGRPTYAAITSRSWHAGVVMTALMDGSVRPFSENLSQDIWRALSTRNGNEIVETGY</sequence>
<dbReference type="InterPro" id="IPR011453">
    <property type="entry name" value="DUF1559"/>
</dbReference>
<keyword evidence="1" id="KW-1133">Transmembrane helix</keyword>
<evidence type="ECO:0000256" key="1">
    <source>
        <dbReference type="SAM" id="Phobius"/>
    </source>
</evidence>
<proteinExistence type="predicted"/>
<feature type="domain" description="DUF1559" evidence="2">
    <location>
        <begin position="34"/>
        <end position="320"/>
    </location>
</feature>
<dbReference type="NCBIfam" id="TIGR04294">
    <property type="entry name" value="pre_pil_HX9DG"/>
    <property type="match status" value="1"/>
</dbReference>
<dbReference type="Pfam" id="PF07963">
    <property type="entry name" value="N_methyl"/>
    <property type="match status" value="1"/>
</dbReference>
<protein>
    <submittedName>
        <fullName evidence="3">Type II secretion system protein G</fullName>
    </submittedName>
</protein>
<dbReference type="AlphaFoldDB" id="A0A518CGF3"/>
<dbReference type="Pfam" id="PF07596">
    <property type="entry name" value="SBP_bac_10"/>
    <property type="match status" value="1"/>
</dbReference>
<dbReference type="NCBIfam" id="TIGR02532">
    <property type="entry name" value="IV_pilin_GFxxxE"/>
    <property type="match status" value="1"/>
</dbReference>
<evidence type="ECO:0000313" key="3">
    <source>
        <dbReference type="EMBL" id="QDU78306.1"/>
    </source>
</evidence>
<name>A0A518CGF3_9PLAN</name>
<dbReference type="RefSeq" id="WP_231742777.1">
    <property type="nucleotide sequence ID" value="NZ_CP036281.1"/>
</dbReference>
<keyword evidence="1" id="KW-0812">Transmembrane</keyword>
<gene>
    <name evidence="3" type="primary">xcpT_1</name>
    <name evidence="3" type="ORF">Pla110_00070</name>
</gene>
<dbReference type="InterPro" id="IPR045584">
    <property type="entry name" value="Pilin-like"/>
</dbReference>
<dbReference type="SUPFAM" id="SSF54523">
    <property type="entry name" value="Pili subunits"/>
    <property type="match status" value="1"/>
</dbReference>
<dbReference type="PANTHER" id="PTHR30093:SF2">
    <property type="entry name" value="TYPE II SECRETION SYSTEM PROTEIN H"/>
    <property type="match status" value="1"/>
</dbReference>
<feature type="transmembrane region" description="Helical" evidence="1">
    <location>
        <begin position="12"/>
        <end position="33"/>
    </location>
</feature>
<keyword evidence="1" id="KW-0472">Membrane</keyword>
<dbReference type="PROSITE" id="PS00409">
    <property type="entry name" value="PROKAR_NTER_METHYL"/>
    <property type="match status" value="1"/>
</dbReference>